<evidence type="ECO:0000313" key="2">
    <source>
        <dbReference type="EMBL" id="EOA04494.1"/>
    </source>
</evidence>
<keyword evidence="1" id="KW-0472">Membrane</keyword>
<sequence length="236" mass="26313">MHAIVVMPVTKAYVIQLFIGTLYTLALAGMLIAALVSMPVIISPAMGQQLGVLPWDQNAPSDTTPLYWTLGVVLVCALGLFYRALTRVVAPAKPALKPGYHAVTLLYLLAMAYGLAATVTTAFTPHYRDCGIYSQKLNGGWRQYRGQQLRVELCGAGPAEQTRQDRIRLRIYGERGELRALRHFTVQWGRDFPTLLEYSSDHLSYFDASDEDDFTRLVAMPPTLGDWIHSRLPLLD</sequence>
<keyword evidence="1" id="KW-1133">Transmembrane helix</keyword>
<dbReference type="EMBL" id="AEEC02000015">
    <property type="protein sequence ID" value="EOA04494.1"/>
    <property type="molecule type" value="Genomic_DNA"/>
</dbReference>
<comment type="caution">
    <text evidence="2">The sequence shown here is derived from an EMBL/GenBank/DDBJ whole genome shotgun (WGS) entry which is preliminary data.</text>
</comment>
<reference evidence="2 3" key="1">
    <citation type="journal article" date="2013" name="Front. Microbiol.">
        <title>The genome of the endophytic bacterium H. frisingense GSF30(T) identifies diverse strategies in the Herbaspirillum genus to interact with plants.</title>
        <authorList>
            <person name="Straub D."/>
            <person name="Rothballer M."/>
            <person name="Hartmann A."/>
            <person name="Ludewig U."/>
        </authorList>
    </citation>
    <scope>NUCLEOTIDE SEQUENCE [LARGE SCALE GENOMIC DNA]</scope>
    <source>
        <strain evidence="2 3">GSF30</strain>
    </source>
</reference>
<protein>
    <recommendedName>
        <fullName evidence="4">Transmembrane protein</fullName>
    </recommendedName>
</protein>
<feature type="transmembrane region" description="Helical" evidence="1">
    <location>
        <begin position="105"/>
        <end position="127"/>
    </location>
</feature>
<dbReference type="AlphaFoldDB" id="A0AAI9N3T6"/>
<evidence type="ECO:0000313" key="3">
    <source>
        <dbReference type="Proteomes" id="UP000006772"/>
    </source>
</evidence>
<proteinExistence type="predicted"/>
<dbReference type="Proteomes" id="UP000006772">
    <property type="component" value="Unassembled WGS sequence"/>
</dbReference>
<name>A0AAI9N3T6_9BURK</name>
<keyword evidence="1" id="KW-0812">Transmembrane</keyword>
<evidence type="ECO:0008006" key="4">
    <source>
        <dbReference type="Google" id="ProtNLM"/>
    </source>
</evidence>
<accession>A0AAI9N3T6</accession>
<gene>
    <name evidence="2" type="ORF">HFRIS_012314</name>
</gene>
<feature type="transmembrane region" description="Helical" evidence="1">
    <location>
        <begin position="12"/>
        <end position="45"/>
    </location>
</feature>
<evidence type="ECO:0000256" key="1">
    <source>
        <dbReference type="SAM" id="Phobius"/>
    </source>
</evidence>
<feature type="transmembrane region" description="Helical" evidence="1">
    <location>
        <begin position="65"/>
        <end position="85"/>
    </location>
</feature>
<organism evidence="2 3">
    <name type="scientific">Herbaspirillum frisingense GSF30</name>
    <dbReference type="NCBI Taxonomy" id="864073"/>
    <lineage>
        <taxon>Bacteria</taxon>
        <taxon>Pseudomonadati</taxon>
        <taxon>Pseudomonadota</taxon>
        <taxon>Betaproteobacteria</taxon>
        <taxon>Burkholderiales</taxon>
        <taxon>Oxalobacteraceae</taxon>
        <taxon>Herbaspirillum</taxon>
    </lineage>
</organism>